<protein>
    <submittedName>
        <fullName evidence="1">Uncharacterized protein</fullName>
    </submittedName>
</protein>
<sequence length="70" mass="7599">LLPHHALLTSPTVVGFADGIGIIFVGTEFGVFSINLKSQQATNVYEDNHCNVLPYMSFYTPGMALLGLTR</sequence>
<evidence type="ECO:0000313" key="1">
    <source>
        <dbReference type="EMBL" id="OEL22984.1"/>
    </source>
</evidence>
<accession>A0A1E5VD98</accession>
<dbReference type="Proteomes" id="UP000095767">
    <property type="component" value="Unassembled WGS sequence"/>
</dbReference>
<comment type="caution">
    <text evidence="1">The sequence shown here is derived from an EMBL/GenBank/DDBJ whole genome shotgun (WGS) entry which is preliminary data.</text>
</comment>
<evidence type="ECO:0000313" key="2">
    <source>
        <dbReference type="Proteomes" id="UP000095767"/>
    </source>
</evidence>
<dbReference type="PANTHER" id="PTHR33186">
    <property type="entry name" value="OS10G0136150 PROTEIN-RELATED"/>
    <property type="match status" value="1"/>
</dbReference>
<gene>
    <name evidence="1" type="ORF">BAE44_0015997</name>
</gene>
<reference evidence="1 2" key="1">
    <citation type="submission" date="2016-09" db="EMBL/GenBank/DDBJ databases">
        <title>The draft genome of Dichanthelium oligosanthes: A C3 panicoid grass species.</title>
        <authorList>
            <person name="Studer A.J."/>
            <person name="Schnable J.C."/>
            <person name="Brutnell T.P."/>
        </authorList>
    </citation>
    <scope>NUCLEOTIDE SEQUENCE [LARGE SCALE GENOMIC DNA]</scope>
    <source>
        <strain evidence="2">cv. Kellogg 1175</strain>
        <tissue evidence="1">Leaf</tissue>
    </source>
</reference>
<dbReference type="OrthoDB" id="693066at2759"/>
<organism evidence="1 2">
    <name type="scientific">Dichanthelium oligosanthes</name>
    <dbReference type="NCBI Taxonomy" id="888268"/>
    <lineage>
        <taxon>Eukaryota</taxon>
        <taxon>Viridiplantae</taxon>
        <taxon>Streptophyta</taxon>
        <taxon>Embryophyta</taxon>
        <taxon>Tracheophyta</taxon>
        <taxon>Spermatophyta</taxon>
        <taxon>Magnoliopsida</taxon>
        <taxon>Liliopsida</taxon>
        <taxon>Poales</taxon>
        <taxon>Poaceae</taxon>
        <taxon>PACMAD clade</taxon>
        <taxon>Panicoideae</taxon>
        <taxon>Panicodae</taxon>
        <taxon>Paniceae</taxon>
        <taxon>Dichantheliinae</taxon>
        <taxon>Dichanthelium</taxon>
    </lineage>
</organism>
<dbReference type="EMBL" id="LWDX02043884">
    <property type="protein sequence ID" value="OEL22984.1"/>
    <property type="molecule type" value="Genomic_DNA"/>
</dbReference>
<name>A0A1E5VD98_9POAL</name>
<keyword evidence="2" id="KW-1185">Reference proteome</keyword>
<proteinExistence type="predicted"/>
<dbReference type="PANTHER" id="PTHR33186:SF15">
    <property type="entry name" value="OS06G0249850 PROTEIN"/>
    <property type="match status" value="1"/>
</dbReference>
<dbReference type="AlphaFoldDB" id="A0A1E5VD98"/>
<feature type="non-terminal residue" evidence="1">
    <location>
        <position position="1"/>
    </location>
</feature>